<accession>A0A9Q1C1Y4</accession>
<reference evidence="4" key="1">
    <citation type="submission" date="2021-10" db="EMBL/GenBank/DDBJ databases">
        <title>Tropical sea cucumber genome reveals ecological adaptation and Cuvierian tubules defense mechanism.</title>
        <authorList>
            <person name="Chen T."/>
        </authorList>
    </citation>
    <scope>NUCLEOTIDE SEQUENCE</scope>
    <source>
        <strain evidence="4">Nanhai2018</strain>
        <tissue evidence="4">Muscle</tissue>
    </source>
</reference>
<dbReference type="EMBL" id="JAIZAY010000009">
    <property type="protein sequence ID" value="KAJ8036695.1"/>
    <property type="molecule type" value="Genomic_DNA"/>
</dbReference>
<keyword evidence="2" id="KW-1133">Transmembrane helix</keyword>
<feature type="region of interest" description="Disordered" evidence="1">
    <location>
        <begin position="113"/>
        <end position="161"/>
    </location>
</feature>
<evidence type="ECO:0000313" key="5">
    <source>
        <dbReference type="Proteomes" id="UP001152320"/>
    </source>
</evidence>
<dbReference type="Proteomes" id="UP001152320">
    <property type="component" value="Chromosome 9"/>
</dbReference>
<keyword evidence="5" id="KW-1185">Reference proteome</keyword>
<name>A0A9Q1C1Y4_HOLLE</name>
<evidence type="ECO:0000256" key="1">
    <source>
        <dbReference type="SAM" id="MobiDB-lite"/>
    </source>
</evidence>
<evidence type="ECO:0000256" key="2">
    <source>
        <dbReference type="SAM" id="Phobius"/>
    </source>
</evidence>
<keyword evidence="2" id="KW-0472">Membrane</keyword>
<organism evidence="4 5">
    <name type="scientific">Holothuria leucospilota</name>
    <name type="common">Black long sea cucumber</name>
    <name type="synonym">Mertensiothuria leucospilota</name>
    <dbReference type="NCBI Taxonomy" id="206669"/>
    <lineage>
        <taxon>Eukaryota</taxon>
        <taxon>Metazoa</taxon>
        <taxon>Echinodermata</taxon>
        <taxon>Eleutherozoa</taxon>
        <taxon>Echinozoa</taxon>
        <taxon>Holothuroidea</taxon>
        <taxon>Aspidochirotacea</taxon>
        <taxon>Aspidochirotida</taxon>
        <taxon>Holothuriidae</taxon>
        <taxon>Holothuria</taxon>
    </lineage>
</organism>
<keyword evidence="2" id="KW-0812">Transmembrane</keyword>
<feature type="chain" id="PRO_5040443565" evidence="3">
    <location>
        <begin position="30"/>
        <end position="161"/>
    </location>
</feature>
<dbReference type="AlphaFoldDB" id="A0A9Q1C1Y4"/>
<gene>
    <name evidence="4" type="ORF">HOLleu_20745</name>
</gene>
<comment type="caution">
    <text evidence="4">The sequence shown here is derived from an EMBL/GenBank/DDBJ whole genome shotgun (WGS) entry which is preliminary data.</text>
</comment>
<evidence type="ECO:0000256" key="3">
    <source>
        <dbReference type="SAM" id="SignalP"/>
    </source>
</evidence>
<evidence type="ECO:0000313" key="4">
    <source>
        <dbReference type="EMBL" id="KAJ8036695.1"/>
    </source>
</evidence>
<feature type="transmembrane region" description="Helical" evidence="2">
    <location>
        <begin position="72"/>
        <end position="103"/>
    </location>
</feature>
<feature type="signal peptide" evidence="3">
    <location>
        <begin position="1"/>
        <end position="29"/>
    </location>
</feature>
<protein>
    <submittedName>
        <fullName evidence="4">Uncharacterized protein</fullName>
    </submittedName>
</protein>
<proteinExistence type="predicted"/>
<keyword evidence="3" id="KW-0732">Signal</keyword>
<sequence length="161" mass="17653">MEFGKDSILLSRCLLLGTTLLSFFKGVSANDCPSEFPFNSCPRPLFDTPDDVLCCIIDYDDYACCSQSILTLWWVIVLCCCLLLVVLILTVVLCCICPCCLYASRRRSRQPQTTPATQQVIVNPPVPTEQPPAYSYSLQPYPADAPAIPNKGPSGDPANLP</sequence>